<dbReference type="AlphaFoldDB" id="A0A6A5BUS5"/>
<accession>A0A6A5BUS5</accession>
<dbReference type="Pfam" id="PF13621">
    <property type="entry name" value="Cupin_8"/>
    <property type="match status" value="1"/>
</dbReference>
<reference evidence="2 3" key="1">
    <citation type="journal article" date="2019" name="Sci. Rep.">
        <title>Nanopore sequencing improves the draft genome of the human pathogenic amoeba Naegleria fowleri.</title>
        <authorList>
            <person name="Liechti N."/>
            <person name="Schurch N."/>
            <person name="Bruggmann R."/>
            <person name="Wittwer M."/>
        </authorList>
    </citation>
    <scope>NUCLEOTIDE SEQUENCE [LARGE SCALE GENOMIC DNA]</scope>
    <source>
        <strain evidence="2 3">ATCC 30894</strain>
    </source>
</reference>
<dbReference type="PROSITE" id="PS51184">
    <property type="entry name" value="JMJC"/>
    <property type="match status" value="1"/>
</dbReference>
<evidence type="ECO:0000313" key="3">
    <source>
        <dbReference type="Proteomes" id="UP000444721"/>
    </source>
</evidence>
<name>A0A6A5BUS5_NAEFO</name>
<sequence length="290" mass="33862">MQQVQRVRITELMVEDSHSTSNSLQPPSKKLSDWLKQDIPIIIEGLGHSMKCMSWTVNELKQSYSHIPFQITKTTQDHISGAGTLKTMTIPQLLHKIDQLKLTNNHSTRYYLSGSNLISKRRKDEIQTHSENERTTSYETSFHTNDHQQLLDVTMSDQEKLELEQLQNDCQDFTQFIMKELTHHEELSYLGIWLVHDQQKTWLHFDCAHNLMLQICGKKTFLLASPTHYLNLYPYTFKSCKGQDMKGEIYRFSEVNAWESQLDQYPKSSRVQFLEAQLERGDGLLVPLGW</sequence>
<organism evidence="2 3">
    <name type="scientific">Naegleria fowleri</name>
    <name type="common">Brain eating amoeba</name>
    <dbReference type="NCBI Taxonomy" id="5763"/>
    <lineage>
        <taxon>Eukaryota</taxon>
        <taxon>Discoba</taxon>
        <taxon>Heterolobosea</taxon>
        <taxon>Tetramitia</taxon>
        <taxon>Eutetramitia</taxon>
        <taxon>Vahlkampfiidae</taxon>
        <taxon>Naegleria</taxon>
    </lineage>
</organism>
<dbReference type="Gene3D" id="2.60.120.650">
    <property type="entry name" value="Cupin"/>
    <property type="match status" value="1"/>
</dbReference>
<dbReference type="GeneID" id="68109480"/>
<evidence type="ECO:0000313" key="2">
    <source>
        <dbReference type="EMBL" id="KAF0978442.1"/>
    </source>
</evidence>
<comment type="caution">
    <text evidence="2">The sequence shown here is derived from an EMBL/GenBank/DDBJ whole genome shotgun (WGS) entry which is preliminary data.</text>
</comment>
<dbReference type="PANTHER" id="PTHR12461:SF105">
    <property type="entry name" value="HYPOXIA-INDUCIBLE FACTOR 1-ALPHA INHIBITOR"/>
    <property type="match status" value="1"/>
</dbReference>
<dbReference type="VEuPathDB" id="AmoebaDB:NfTy_042960"/>
<gene>
    <name evidence="2" type="ORF">FDP41_002262</name>
</gene>
<dbReference type="OrthoDB" id="263283at2759"/>
<dbReference type="InterPro" id="IPR041667">
    <property type="entry name" value="Cupin_8"/>
</dbReference>
<protein>
    <recommendedName>
        <fullName evidence="1">JmjC domain-containing protein</fullName>
    </recommendedName>
</protein>
<keyword evidence="3" id="KW-1185">Reference proteome</keyword>
<dbReference type="OMA" id="FWNATES"/>
<feature type="domain" description="JmjC" evidence="1">
    <location>
        <begin position="143"/>
        <end position="290"/>
    </location>
</feature>
<dbReference type="SUPFAM" id="SSF51197">
    <property type="entry name" value="Clavaminate synthase-like"/>
    <property type="match status" value="1"/>
</dbReference>
<dbReference type="VEuPathDB" id="AmoebaDB:FDP41_002262"/>
<proteinExistence type="predicted"/>
<dbReference type="InterPro" id="IPR003347">
    <property type="entry name" value="JmjC_dom"/>
</dbReference>
<dbReference type="PANTHER" id="PTHR12461">
    <property type="entry name" value="HYPOXIA-INDUCIBLE FACTOR 1 ALPHA INHIBITOR-RELATED"/>
    <property type="match status" value="1"/>
</dbReference>
<dbReference type="EMBL" id="VFQX01000029">
    <property type="protein sequence ID" value="KAF0978442.1"/>
    <property type="molecule type" value="Genomic_DNA"/>
</dbReference>
<dbReference type="Proteomes" id="UP000444721">
    <property type="component" value="Unassembled WGS sequence"/>
</dbReference>
<dbReference type="VEuPathDB" id="AmoebaDB:NF0103900"/>
<dbReference type="RefSeq" id="XP_044563155.1">
    <property type="nucleotide sequence ID" value="XM_044705437.1"/>
</dbReference>
<evidence type="ECO:0000259" key="1">
    <source>
        <dbReference type="PROSITE" id="PS51184"/>
    </source>
</evidence>